<sequence length="294" mass="32081">MDGFLGSGPEDMFSLTCICGMYAAIWSWTLQQHRRTDRLAIHFGIHGLHPKAQPSRPQYAMQTPSHETSYAVPVMTPQLSVLVLPGADDPAERKLRDENQRAGATHVADIDIDTGKGWDVPFFGCFSSIMPNCCMSTICPCVAIAQIQARLGNSYQTSLLSHGSAIFGLVVCIILFISHSTTEDVVEQRSPRDGEPHPVERSSQGRQVIFLCGAAFFVLFYAFSLCLVRMKVRKQFEIEGSSGVDCLVSTCCAPCAVAQMASQAQSYTPGNCSFQQPGVDTLPGYPLTPAMQFI</sequence>
<keyword evidence="1" id="KW-0472">Membrane</keyword>
<evidence type="ECO:0000313" key="5">
    <source>
        <dbReference type="Proteomes" id="UP000435112"/>
    </source>
</evidence>
<feature type="transmembrane region" description="Helical" evidence="1">
    <location>
        <begin position="208"/>
        <end position="228"/>
    </location>
</feature>
<name>A0A6A4F8N5_9STRA</name>
<reference evidence="3 4" key="1">
    <citation type="submission" date="2018-08" db="EMBL/GenBank/DDBJ databases">
        <title>Genomic investigation of the strawberry pathogen Phytophthora fragariae indicates pathogenicity is determined by transcriptional variation in three key races.</title>
        <authorList>
            <person name="Adams T.M."/>
            <person name="Armitage A.D."/>
            <person name="Sobczyk M.K."/>
            <person name="Bates H.J."/>
            <person name="Dunwell J.M."/>
            <person name="Nellist C.F."/>
            <person name="Harrison R.J."/>
        </authorList>
    </citation>
    <scope>NUCLEOTIDE SEQUENCE [LARGE SCALE GENOMIC DNA]</scope>
    <source>
        <strain evidence="2 5">SCRP324</strain>
        <strain evidence="3 4">SCRP333</strain>
    </source>
</reference>
<dbReference type="AlphaFoldDB" id="A0A6A4F8N5"/>
<dbReference type="EMBL" id="QXFU01000140">
    <property type="protein sequence ID" value="KAE9042718.1"/>
    <property type="molecule type" value="Genomic_DNA"/>
</dbReference>
<dbReference type="EMBL" id="QXFT01000484">
    <property type="protein sequence ID" value="KAE9342646.1"/>
    <property type="molecule type" value="Genomic_DNA"/>
</dbReference>
<dbReference type="PANTHER" id="PTHR15907">
    <property type="entry name" value="DUF614 FAMILY PROTEIN-RELATED"/>
    <property type="match status" value="1"/>
</dbReference>
<keyword evidence="1" id="KW-1133">Transmembrane helix</keyword>
<proteinExistence type="predicted"/>
<feature type="transmembrane region" description="Helical" evidence="1">
    <location>
        <begin position="159"/>
        <end position="177"/>
    </location>
</feature>
<feature type="transmembrane region" description="Helical" evidence="1">
    <location>
        <begin position="12"/>
        <end position="30"/>
    </location>
</feature>
<accession>A0A6A4F8N5</accession>
<gene>
    <name evidence="2" type="ORF">PR002_g3759</name>
    <name evidence="3" type="ORF">PR003_g9366</name>
</gene>
<keyword evidence="4" id="KW-1185">Reference proteome</keyword>
<dbReference type="InterPro" id="IPR006461">
    <property type="entry name" value="PLAC_motif_containing"/>
</dbReference>
<evidence type="ECO:0008006" key="6">
    <source>
        <dbReference type="Google" id="ProtNLM"/>
    </source>
</evidence>
<comment type="caution">
    <text evidence="3">The sequence shown here is derived from an EMBL/GenBank/DDBJ whole genome shotgun (WGS) entry which is preliminary data.</text>
</comment>
<evidence type="ECO:0000256" key="1">
    <source>
        <dbReference type="SAM" id="Phobius"/>
    </source>
</evidence>
<evidence type="ECO:0000313" key="4">
    <source>
        <dbReference type="Proteomes" id="UP000434957"/>
    </source>
</evidence>
<evidence type="ECO:0000313" key="2">
    <source>
        <dbReference type="EMBL" id="KAE9042718.1"/>
    </source>
</evidence>
<dbReference type="Pfam" id="PF04749">
    <property type="entry name" value="PLAC8"/>
    <property type="match status" value="1"/>
</dbReference>
<dbReference type="Proteomes" id="UP000434957">
    <property type="component" value="Unassembled WGS sequence"/>
</dbReference>
<dbReference type="OrthoDB" id="1045822at2759"/>
<protein>
    <recommendedName>
        <fullName evidence="6">PLAC8 family protein</fullName>
    </recommendedName>
</protein>
<organism evidence="3 4">
    <name type="scientific">Phytophthora rubi</name>
    <dbReference type="NCBI Taxonomy" id="129364"/>
    <lineage>
        <taxon>Eukaryota</taxon>
        <taxon>Sar</taxon>
        <taxon>Stramenopiles</taxon>
        <taxon>Oomycota</taxon>
        <taxon>Peronosporomycetes</taxon>
        <taxon>Peronosporales</taxon>
        <taxon>Peronosporaceae</taxon>
        <taxon>Phytophthora</taxon>
    </lineage>
</organism>
<keyword evidence="1" id="KW-0812">Transmembrane</keyword>
<dbReference type="NCBIfam" id="TIGR01571">
    <property type="entry name" value="A_thal_Cys_rich"/>
    <property type="match status" value="1"/>
</dbReference>
<dbReference type="Proteomes" id="UP000435112">
    <property type="component" value="Unassembled WGS sequence"/>
</dbReference>
<evidence type="ECO:0000313" key="3">
    <source>
        <dbReference type="EMBL" id="KAE9342646.1"/>
    </source>
</evidence>